<dbReference type="InterPro" id="IPR051425">
    <property type="entry name" value="Formin_Homology"/>
</dbReference>
<accession>A0A9Q0I4E1</accession>
<evidence type="ECO:0000256" key="1">
    <source>
        <dbReference type="SAM" id="MobiDB-lite"/>
    </source>
</evidence>
<feature type="domain" description="PH" evidence="2">
    <location>
        <begin position="183"/>
        <end position="298"/>
    </location>
</feature>
<dbReference type="PANTHER" id="PTHR45725:SF10">
    <property type="entry name" value="FH2 DOMAIN-CONTAINING PROTEIN"/>
    <property type="match status" value="1"/>
</dbReference>
<feature type="region of interest" description="Disordered" evidence="1">
    <location>
        <begin position="1"/>
        <end position="25"/>
    </location>
</feature>
<dbReference type="AlphaFoldDB" id="A0A9Q0I4E1"/>
<reference evidence="4" key="1">
    <citation type="submission" date="2022-07" db="EMBL/GenBank/DDBJ databases">
        <title>Chromosome-level genome of Muraenolepis orangiensis.</title>
        <authorList>
            <person name="Kim J."/>
        </authorList>
    </citation>
    <scope>NUCLEOTIDE SEQUENCE</scope>
    <source>
        <strain evidence="4">KU_S4_2022</strain>
        <tissue evidence="4">Muscle</tissue>
    </source>
</reference>
<organism evidence="4 5">
    <name type="scientific">Muraenolepis orangiensis</name>
    <name type="common">Patagonian moray cod</name>
    <dbReference type="NCBI Taxonomy" id="630683"/>
    <lineage>
        <taxon>Eukaryota</taxon>
        <taxon>Metazoa</taxon>
        <taxon>Chordata</taxon>
        <taxon>Craniata</taxon>
        <taxon>Vertebrata</taxon>
        <taxon>Euteleostomi</taxon>
        <taxon>Actinopterygii</taxon>
        <taxon>Neopterygii</taxon>
        <taxon>Teleostei</taxon>
        <taxon>Neoteleostei</taxon>
        <taxon>Acanthomorphata</taxon>
        <taxon>Zeiogadaria</taxon>
        <taxon>Gadariae</taxon>
        <taxon>Gadiformes</taxon>
        <taxon>Muraenolepidoidei</taxon>
        <taxon>Muraenolepididae</taxon>
        <taxon>Muraenolepis</taxon>
    </lineage>
</organism>
<proteinExistence type="predicted"/>
<dbReference type="PROSITE" id="PS50003">
    <property type="entry name" value="PH_DOMAIN"/>
    <property type="match status" value="1"/>
</dbReference>
<sequence length="595" mass="66984">MQGSGPKKKDDLSRMDQGAEDLPQLSNEMQLSIMKKVKSGELSIEDALHQAKQAREQLLQQMSQAWEAQQSSQYNFSVHKHGRYRWQKRVLQLDFKTQMVCSIEKGIVKRQLAFSRVKSCDDGAGSRFSISFRDHHDYELEARSQVDKHKIMQLVNQIIYGNIYSQPVEVTSEGHPESPTPSQSILEGVLLLHRGGLASFKWVKYEAQLHPGQLILLPMGRLATVSAESSPPFNNSKVIHLSDGDTRVERSHSLDTFTLITHKNEFQFRVPITSITKGPMSIVQERDAWVQAIDRLCKDWKRKSQFMLIQDADLSVPGGKRGFGGMGRRPPPVEFEDIFLKSFPVQPGELKDKLFIVNAADGGLSDEQITSLRSPQGPTGRAAHCGPIHDGEDLQPLIDQMIRMCAALQGAGSFLAMLEYLLVVGNYLNRNAGKAAARGFRLSSLSKLSQLRGRDKDFTLLHALVEQIMLHQPGLLLLTQELAEFETAPGASIQGLTAEVDVLKKELQKVVHYRRTNKRGSSGDQRHNFSKELKMVIGKYKTDISVLSKKCDEMKKLYCDLLVKFGEPIDQDSQELFGCICQFLHDFQKVHAEFQ</sequence>
<dbReference type="InterPro" id="IPR015425">
    <property type="entry name" value="FH2_Formin"/>
</dbReference>
<evidence type="ECO:0000313" key="5">
    <source>
        <dbReference type="Proteomes" id="UP001148018"/>
    </source>
</evidence>
<evidence type="ECO:0008006" key="6">
    <source>
        <dbReference type="Google" id="ProtNLM"/>
    </source>
</evidence>
<feature type="domain" description="FH2" evidence="3">
    <location>
        <begin position="212"/>
        <end position="595"/>
    </location>
</feature>
<evidence type="ECO:0000259" key="2">
    <source>
        <dbReference type="PROSITE" id="PS50003"/>
    </source>
</evidence>
<dbReference type="Proteomes" id="UP001148018">
    <property type="component" value="Unassembled WGS sequence"/>
</dbReference>
<keyword evidence="5" id="KW-1185">Reference proteome</keyword>
<dbReference type="EMBL" id="JANIIK010000117">
    <property type="protein sequence ID" value="KAJ3586437.1"/>
    <property type="molecule type" value="Genomic_DNA"/>
</dbReference>
<dbReference type="InterPro" id="IPR001849">
    <property type="entry name" value="PH_domain"/>
</dbReference>
<evidence type="ECO:0000313" key="4">
    <source>
        <dbReference type="EMBL" id="KAJ3586437.1"/>
    </source>
</evidence>
<dbReference type="PANTHER" id="PTHR45725">
    <property type="entry name" value="FORMIN HOMOLOGY 2 FAMILY MEMBER"/>
    <property type="match status" value="1"/>
</dbReference>
<gene>
    <name evidence="4" type="ORF">NHX12_012835</name>
</gene>
<comment type="caution">
    <text evidence="4">The sequence shown here is derived from an EMBL/GenBank/DDBJ whole genome shotgun (WGS) entry which is preliminary data.</text>
</comment>
<protein>
    <recommendedName>
        <fullName evidence="6">FH2 domain-containing protein</fullName>
    </recommendedName>
</protein>
<dbReference type="SMART" id="SM00233">
    <property type="entry name" value="PH"/>
    <property type="match status" value="2"/>
</dbReference>
<dbReference type="SUPFAM" id="SSF101447">
    <property type="entry name" value="Formin homology 2 domain (FH2 domain)"/>
    <property type="match status" value="1"/>
</dbReference>
<dbReference type="Gene3D" id="1.20.58.2220">
    <property type="entry name" value="Formin, FH2 domain"/>
    <property type="match status" value="1"/>
</dbReference>
<dbReference type="Pfam" id="PF02181">
    <property type="entry name" value="FH2"/>
    <property type="match status" value="1"/>
</dbReference>
<dbReference type="PROSITE" id="PS51444">
    <property type="entry name" value="FH2"/>
    <property type="match status" value="1"/>
</dbReference>
<dbReference type="InterPro" id="IPR042201">
    <property type="entry name" value="FH2_Formin_sf"/>
</dbReference>
<dbReference type="OrthoDB" id="410721at2759"/>
<evidence type="ECO:0000259" key="3">
    <source>
        <dbReference type="PROSITE" id="PS51444"/>
    </source>
</evidence>
<name>A0A9Q0I4E1_9TELE</name>